<dbReference type="PANTHER" id="PTHR37984">
    <property type="entry name" value="PROTEIN CBG26694"/>
    <property type="match status" value="1"/>
</dbReference>
<dbReference type="GO" id="GO:0003887">
    <property type="term" value="F:DNA-directed DNA polymerase activity"/>
    <property type="evidence" value="ECO:0007669"/>
    <property type="project" value="UniProtKB-KW"/>
</dbReference>
<dbReference type="GO" id="GO:0003964">
    <property type="term" value="F:RNA-directed DNA polymerase activity"/>
    <property type="evidence" value="ECO:0007669"/>
    <property type="project" value="UniProtKB-KW"/>
</dbReference>
<evidence type="ECO:0000256" key="6">
    <source>
        <dbReference type="ARBA" id="ARBA00022908"/>
    </source>
</evidence>
<evidence type="ECO:0000256" key="4">
    <source>
        <dbReference type="ARBA" id="ARBA00022801"/>
    </source>
</evidence>
<dbReference type="GO" id="GO:0004190">
    <property type="term" value="F:aspartic-type endopeptidase activity"/>
    <property type="evidence" value="ECO:0007669"/>
    <property type="project" value="UniProtKB-KW"/>
</dbReference>
<gene>
    <name evidence="13" type="ORF">F511_16808</name>
</gene>
<dbReference type="InterPro" id="IPR036397">
    <property type="entry name" value="RNaseH_sf"/>
</dbReference>
<evidence type="ECO:0000313" key="14">
    <source>
        <dbReference type="Proteomes" id="UP000250235"/>
    </source>
</evidence>
<evidence type="ECO:0000256" key="1">
    <source>
        <dbReference type="ARBA" id="ARBA00022670"/>
    </source>
</evidence>
<dbReference type="Gene3D" id="1.10.340.70">
    <property type="match status" value="1"/>
</dbReference>
<feature type="domain" description="Integrase catalytic" evidence="12">
    <location>
        <begin position="95"/>
        <end position="259"/>
    </location>
</feature>
<evidence type="ECO:0000256" key="11">
    <source>
        <dbReference type="SAM" id="MobiDB-lite"/>
    </source>
</evidence>
<dbReference type="InterPro" id="IPR056924">
    <property type="entry name" value="SH3_Tf2-1"/>
</dbReference>
<keyword evidence="3" id="KW-0064">Aspartyl protease</keyword>
<dbReference type="Gene3D" id="3.30.420.10">
    <property type="entry name" value="Ribonuclease H-like superfamily/Ribonuclease H"/>
    <property type="match status" value="1"/>
</dbReference>
<keyword evidence="9" id="KW-0238">DNA-binding</keyword>
<dbReference type="SUPFAM" id="SSF53098">
    <property type="entry name" value="Ribonuclease H-like"/>
    <property type="match status" value="1"/>
</dbReference>
<keyword evidence="10" id="KW-0233">DNA recombination</keyword>
<dbReference type="InterPro" id="IPR041588">
    <property type="entry name" value="Integrase_H2C2"/>
</dbReference>
<keyword evidence="14" id="KW-1185">Reference proteome</keyword>
<dbReference type="InterPro" id="IPR016197">
    <property type="entry name" value="Chromo-like_dom_sf"/>
</dbReference>
<dbReference type="OrthoDB" id="5554229at2759"/>
<dbReference type="FunFam" id="3.30.420.10:FF:000219">
    <property type="entry name" value="Putative retroelement"/>
    <property type="match status" value="1"/>
</dbReference>
<keyword evidence="7" id="KW-0695">RNA-directed DNA polymerase</keyword>
<dbReference type="FunFam" id="1.10.340.70:FF:000001">
    <property type="entry name" value="Retrovirus-related Pol polyprotein from transposon gypsy-like Protein"/>
    <property type="match status" value="1"/>
</dbReference>
<feature type="region of interest" description="Disordered" evidence="11">
    <location>
        <begin position="460"/>
        <end position="503"/>
    </location>
</feature>
<dbReference type="PANTHER" id="PTHR37984:SF5">
    <property type="entry name" value="PROTEIN NYNRIN-LIKE"/>
    <property type="match status" value="1"/>
</dbReference>
<name>A0A2Z7CRG8_9LAMI</name>
<protein>
    <submittedName>
        <fullName evidence="13">Peroxidase 64</fullName>
    </submittedName>
</protein>
<accession>A0A2Z7CRG8</accession>
<keyword evidence="13" id="KW-0575">Peroxidase</keyword>
<dbReference type="Proteomes" id="UP000250235">
    <property type="component" value="Unassembled WGS sequence"/>
</dbReference>
<keyword evidence="2" id="KW-0479">Metal-binding</keyword>
<dbReference type="Pfam" id="PF17921">
    <property type="entry name" value="Integrase_H2C2"/>
    <property type="match status" value="1"/>
</dbReference>
<dbReference type="InterPro" id="IPR050951">
    <property type="entry name" value="Retrovirus_Pol_polyprotein"/>
</dbReference>
<keyword evidence="8" id="KW-0548">Nucleotidyltransferase</keyword>
<organism evidence="13 14">
    <name type="scientific">Dorcoceras hygrometricum</name>
    <dbReference type="NCBI Taxonomy" id="472368"/>
    <lineage>
        <taxon>Eukaryota</taxon>
        <taxon>Viridiplantae</taxon>
        <taxon>Streptophyta</taxon>
        <taxon>Embryophyta</taxon>
        <taxon>Tracheophyta</taxon>
        <taxon>Spermatophyta</taxon>
        <taxon>Magnoliopsida</taxon>
        <taxon>eudicotyledons</taxon>
        <taxon>Gunneridae</taxon>
        <taxon>Pentapetalae</taxon>
        <taxon>asterids</taxon>
        <taxon>lamiids</taxon>
        <taxon>Lamiales</taxon>
        <taxon>Gesneriaceae</taxon>
        <taxon>Didymocarpoideae</taxon>
        <taxon>Trichosporeae</taxon>
        <taxon>Loxocarpinae</taxon>
        <taxon>Dorcoceras</taxon>
    </lineage>
</organism>
<dbReference type="InterPro" id="IPR001584">
    <property type="entry name" value="Integrase_cat-core"/>
</dbReference>
<evidence type="ECO:0000256" key="2">
    <source>
        <dbReference type="ARBA" id="ARBA00022723"/>
    </source>
</evidence>
<dbReference type="GO" id="GO:0006508">
    <property type="term" value="P:proteolysis"/>
    <property type="evidence" value="ECO:0007669"/>
    <property type="project" value="UniProtKB-KW"/>
</dbReference>
<dbReference type="SUPFAM" id="SSF54160">
    <property type="entry name" value="Chromo domain-like"/>
    <property type="match status" value="1"/>
</dbReference>
<keyword evidence="5" id="KW-0460">Magnesium</keyword>
<keyword evidence="4" id="KW-0378">Hydrolase</keyword>
<keyword evidence="6" id="KW-0229">DNA integration</keyword>
<keyword evidence="8" id="KW-0239">DNA-directed DNA polymerase</keyword>
<evidence type="ECO:0000256" key="5">
    <source>
        <dbReference type="ARBA" id="ARBA00022842"/>
    </source>
</evidence>
<dbReference type="GO" id="GO:0006310">
    <property type="term" value="P:DNA recombination"/>
    <property type="evidence" value="ECO:0007669"/>
    <property type="project" value="UniProtKB-KW"/>
</dbReference>
<keyword evidence="1" id="KW-0645">Protease</keyword>
<dbReference type="GO" id="GO:0003677">
    <property type="term" value="F:DNA binding"/>
    <property type="evidence" value="ECO:0007669"/>
    <property type="project" value="UniProtKB-KW"/>
</dbReference>
<keyword evidence="8" id="KW-0808">Transferase</keyword>
<evidence type="ECO:0000256" key="7">
    <source>
        <dbReference type="ARBA" id="ARBA00022918"/>
    </source>
</evidence>
<evidence type="ECO:0000256" key="10">
    <source>
        <dbReference type="ARBA" id="ARBA00023172"/>
    </source>
</evidence>
<evidence type="ECO:0000256" key="8">
    <source>
        <dbReference type="ARBA" id="ARBA00022932"/>
    </source>
</evidence>
<dbReference type="GO" id="GO:0004601">
    <property type="term" value="F:peroxidase activity"/>
    <property type="evidence" value="ECO:0007669"/>
    <property type="project" value="UniProtKB-KW"/>
</dbReference>
<keyword evidence="13" id="KW-0560">Oxidoreductase</keyword>
<dbReference type="GO" id="GO:0046872">
    <property type="term" value="F:metal ion binding"/>
    <property type="evidence" value="ECO:0007669"/>
    <property type="project" value="UniProtKB-KW"/>
</dbReference>
<dbReference type="Pfam" id="PF24626">
    <property type="entry name" value="SH3_Tf2-1"/>
    <property type="match status" value="1"/>
</dbReference>
<evidence type="ECO:0000256" key="9">
    <source>
        <dbReference type="ARBA" id="ARBA00023125"/>
    </source>
</evidence>
<proteinExistence type="predicted"/>
<evidence type="ECO:0000259" key="12">
    <source>
        <dbReference type="PROSITE" id="PS50994"/>
    </source>
</evidence>
<evidence type="ECO:0000313" key="13">
    <source>
        <dbReference type="EMBL" id="KZV48547.1"/>
    </source>
</evidence>
<dbReference type="GO" id="GO:0015074">
    <property type="term" value="P:DNA integration"/>
    <property type="evidence" value="ECO:0007669"/>
    <property type="project" value="UniProtKB-KW"/>
</dbReference>
<dbReference type="EMBL" id="KQ993851">
    <property type="protein sequence ID" value="KZV48547.1"/>
    <property type="molecule type" value="Genomic_DNA"/>
</dbReference>
<dbReference type="PROSITE" id="PS50994">
    <property type="entry name" value="INTEGRASE"/>
    <property type="match status" value="1"/>
</dbReference>
<sequence>MQAGDWANSPYTMYQGTLLYKGRLVLPAHSQWTSQIMEECHSTAVGGHTGAFRTLKRITSNFFWRGMKKEIYQFVAECIICQKQKYQTLKPAGLLQPLPIPESIWEEVSMDFISGLPKSRGFEVLFVVVDRLSKYIHFILLRHPYTAQTVADKFVKEVVRLHGVPKSIVSDRDSIFMSAFWSEIFRLQGTKLAMSSAYHPESDGQTEVLNRCIEAYLRCFASEQPRAWSNWVHWAEYSYNTAFQTAAGMSPFEAVYGRKPPAITKFIPGESKVAAVAQELGDRDEILRQLKYNLARAQQRMVKNANKHRREVVFEVGDRVFLKLRPHRQQSVCSRVFQKLSPRFYGPFVVLQRVGEVAYKLQLPQGSRIHPVFHVSQLKKLVGKHTQTQGLPVGLEQELTFNYEPIKVVGHRLKKQAGIMIPQVLVQWKDKPIVEATWEDTAEFQSQFPQTSLGDKAAWNEGGIDRGLSRPKPKITNVYNRRPKAQTNSINKQGAGVEGEENS</sequence>
<evidence type="ECO:0000256" key="3">
    <source>
        <dbReference type="ARBA" id="ARBA00022750"/>
    </source>
</evidence>
<dbReference type="InterPro" id="IPR012337">
    <property type="entry name" value="RNaseH-like_sf"/>
</dbReference>
<dbReference type="AlphaFoldDB" id="A0A2Z7CRG8"/>
<reference evidence="13 14" key="1">
    <citation type="journal article" date="2015" name="Proc. Natl. Acad. Sci. U.S.A.">
        <title>The resurrection genome of Boea hygrometrica: A blueprint for survival of dehydration.</title>
        <authorList>
            <person name="Xiao L."/>
            <person name="Yang G."/>
            <person name="Zhang L."/>
            <person name="Yang X."/>
            <person name="Zhao S."/>
            <person name="Ji Z."/>
            <person name="Zhou Q."/>
            <person name="Hu M."/>
            <person name="Wang Y."/>
            <person name="Chen M."/>
            <person name="Xu Y."/>
            <person name="Jin H."/>
            <person name="Xiao X."/>
            <person name="Hu G."/>
            <person name="Bao F."/>
            <person name="Hu Y."/>
            <person name="Wan P."/>
            <person name="Li L."/>
            <person name="Deng X."/>
            <person name="Kuang T."/>
            <person name="Xiang C."/>
            <person name="Zhu J.K."/>
            <person name="Oliver M.J."/>
            <person name="He Y."/>
        </authorList>
    </citation>
    <scope>NUCLEOTIDE SEQUENCE [LARGE SCALE GENOMIC DNA]</scope>
    <source>
        <strain evidence="14">cv. XS01</strain>
    </source>
</reference>